<dbReference type="GO" id="GO:0004016">
    <property type="term" value="F:adenylate cyclase activity"/>
    <property type="evidence" value="ECO:0007669"/>
    <property type="project" value="UniProtKB-EC"/>
</dbReference>
<keyword evidence="16" id="KW-1185">Reference proteome</keyword>
<comment type="catalytic activity">
    <reaction evidence="1">
        <text>ATP = 3',5'-cyclic AMP + diphosphate</text>
        <dbReference type="Rhea" id="RHEA:15389"/>
        <dbReference type="ChEBI" id="CHEBI:30616"/>
        <dbReference type="ChEBI" id="CHEBI:33019"/>
        <dbReference type="ChEBI" id="CHEBI:58165"/>
        <dbReference type="EC" id="4.6.1.1"/>
    </reaction>
</comment>
<feature type="transmembrane region" description="Helical" evidence="13">
    <location>
        <begin position="169"/>
        <end position="189"/>
    </location>
</feature>
<feature type="region of interest" description="Disordered" evidence="12">
    <location>
        <begin position="1790"/>
        <end position="1809"/>
    </location>
</feature>
<keyword evidence="5" id="KW-0479">Metal-binding</keyword>
<comment type="subcellular location">
    <subcellularLocation>
        <location evidence="2">Membrane</location>
        <topology evidence="2">Multi-pass membrane protein</topology>
    </subcellularLocation>
</comment>
<dbReference type="PANTHER" id="PTHR45627">
    <property type="entry name" value="ADENYLATE CYCLASE TYPE 1"/>
    <property type="match status" value="1"/>
</dbReference>
<dbReference type="GO" id="GO:0005524">
    <property type="term" value="F:ATP binding"/>
    <property type="evidence" value="ECO:0007669"/>
    <property type="project" value="UniProtKB-KW"/>
</dbReference>
<evidence type="ECO:0000313" key="15">
    <source>
        <dbReference type="EMBL" id="GIQ81680.1"/>
    </source>
</evidence>
<accession>A0A9K3CST7</accession>
<dbReference type="SUPFAM" id="SSF55073">
    <property type="entry name" value="Nucleotide cyclase"/>
    <property type="match status" value="2"/>
</dbReference>
<keyword evidence="10 13" id="KW-0472">Membrane</keyword>
<dbReference type="InterPro" id="IPR001054">
    <property type="entry name" value="A/G_cyclase"/>
</dbReference>
<evidence type="ECO:0000256" key="7">
    <source>
        <dbReference type="ARBA" id="ARBA00022840"/>
    </source>
</evidence>
<comment type="caution">
    <text evidence="15">The sequence shown here is derived from an EMBL/GenBank/DDBJ whole genome shotgun (WGS) entry which is preliminary data.</text>
</comment>
<keyword evidence="6" id="KW-0547">Nucleotide-binding</keyword>
<evidence type="ECO:0000256" key="10">
    <source>
        <dbReference type="ARBA" id="ARBA00023136"/>
    </source>
</evidence>
<dbReference type="EMBL" id="BDIP01000463">
    <property type="protein sequence ID" value="GIQ81680.1"/>
    <property type="molecule type" value="Genomic_DNA"/>
</dbReference>
<proteinExistence type="predicted"/>
<evidence type="ECO:0000256" key="8">
    <source>
        <dbReference type="ARBA" id="ARBA00022842"/>
    </source>
</evidence>
<feature type="domain" description="Guanylate cyclase" evidence="14">
    <location>
        <begin position="554"/>
        <end position="590"/>
    </location>
</feature>
<sequence length="1893" mass="204705">MPITPSTTDAPLTLSPIAVIIIVILSMRLFGFARLVWMYGVSPTVIDYAMALADVTAIAVDVYIFMHIKADGIPKPSGNAKPPSKKDKTRHRIFRRHPKTTPIEPIPDPPSLSKQGTATTVLSLRVPDLPTPHSLDPDQGSPRTRQMRRGHTAKSTNAFIKGFRSRRPLFLTSVMSLVLVITHWGIAYLCKVAATASYKTYLFSETCCSFVLMAFLSEAAGGRFRVRVREEKRQRTVTVQDKLSRQGNSTARAIAAIEAAVVVDKRRRFHTVYIPVLVMTMYLCLVWHYGLLAVTHATNPVTEAITSWNSVIGVVVEMILSPPAVAIYVMIGMYTIVSAMWLSSAQAEDLLDSQAEQMHGAIQTALGIFTSALPKRTRDYVIHPRRHRKQGTVSVAAEILQSTLDTEREGDEGSPSDGGETCPFDTPRTHEEGAPGMIGTDPMAVIAFVGVTTEIDLPAVEYIRDIALLFGAIDGVIAAFSPSVEKVKSADGFLIVRSGERLESEIKERGDTARERAKEKLAANCKAMCQFCLMANATVSYCRKQGFPLRTIESLRAGIACGSVTGGVLGSQELMYDVFGDTVNTAARLMNKARPWQAMVTEAVAEVAFPACIPSGRWTQRGGRPAPHDRSVCRLPLLVSPTSPLYLKGKGMCPIRKVTVAPEGVSACMPALDAILRDDDTPRPQEAPTKTESGHLQTATDTTTVSEEQVNTLDSILHAPWEVIRARFDGGENSTSNVSLAKSISRTMQSVSSSHESAPFIGVLNNKSGNMSPQMSMPVSVYPRGVLSHYHSRGTYTSQRSARSSARGSSACSPEVLPGTICVHGGAWKAERGCDSARVAEPDMLPVSRSHTFDPLARAGRDRVPGDGGLATVLDSEVCGTVSGHSGAGASAGPSVLSLSESSSTSDGESESESESGKAWNPFSKPRVPGAVSPEHGDTTFQLADAMVEDSLSVSGYSQEDSPESDRPWGGSQLTKHPTSETASCVPALGLLPPAPGECRPSLSSARLSNREQKNHILQSLLASIMTPRPGTPAKEDTPPVSVPETAREHTESSFTSTDLDFPMMTLREVDTNHEALSRAVFYLDGLLVDDLQSLQGSLGEGTPLRQLAAMHRQHSSKAQKRDRRGSHSAAKEQKPPGLRLLFKAGIQCIWDIPQSKVRHNLFAVFLDISSLKTRIFPITAFLVVMAVVAMMAATCSILTNESGGAFHYELSFLTIACFIRLALCLAIHRLGMTAFERVIKRTMEGAITQPGTNTIRQALAPYHRCMDLFVLTGHLVTVLSSVALVTAASMIKVAQYSGSGAGTISDLLPNVWNVVLIMIMDSMVALMSMPLHQSVLAQFLRYVVYQCLGIYGGTLFPRGNYITCGAPLCAMFAVLQGIMQVVSMHVGVTFIVEIVATKVLVSRVASGRFMSPLTPTLARTSQFFAPMRHKDAVRVMRILEDNHVSTAIEGTILLSLFHDQIKELANSDNKSRSSTRVKLSHPEAVRYVARIIDTVYHPDGPVAATPAPSQAPMGTIASPVGITTPPSFPLPNQNPAVIDLEAGVPASLAPPPTKVWKTPRLQGGIADEETPEADTDTVAEGDTAITLFATEAERALMGEGKIIYYPLMLYTKLDIARFTSYCTEHGGQVVQVLSVIFTAFDRLVAKYEAVGIVKVKTVGDAYEVMRPFTAQELAGCSLLDITRIVALTVQASHELSQCAKRVFDALQVPMDIRCGVAMGPGFAALLGRFRVAHEIFGMASTHARLMESLAPLNGVAVCSHIYQLLRSSQKMRISFFSFGDVVRATVEPDTENKYECKPESEGDSDEDGPAALYRDAFRAYSQCVGASDAPAFVTMFKTLAVLSRTNTTPTPRSPVPKTSRPTPVSPQQHIHIREGYADDRGVEGVVLLGIVK</sequence>
<feature type="region of interest" description="Disordered" evidence="12">
    <location>
        <begin position="404"/>
        <end position="437"/>
    </location>
</feature>
<evidence type="ECO:0000256" key="3">
    <source>
        <dbReference type="ARBA" id="ARBA00012201"/>
    </source>
</evidence>
<feature type="compositionally biased region" description="Basic and acidic residues" evidence="12">
    <location>
        <begin position="1791"/>
        <end position="1801"/>
    </location>
</feature>
<feature type="compositionally biased region" description="Polar residues" evidence="12">
    <location>
        <begin position="688"/>
        <end position="707"/>
    </location>
</feature>
<dbReference type="OrthoDB" id="60033at2759"/>
<dbReference type="SMART" id="SM00044">
    <property type="entry name" value="CYCc"/>
    <property type="match status" value="1"/>
</dbReference>
<evidence type="ECO:0000256" key="11">
    <source>
        <dbReference type="ARBA" id="ARBA00023239"/>
    </source>
</evidence>
<evidence type="ECO:0000256" key="1">
    <source>
        <dbReference type="ARBA" id="ARBA00001593"/>
    </source>
</evidence>
<feature type="region of interest" description="Disordered" evidence="12">
    <location>
        <begin position="885"/>
        <end position="937"/>
    </location>
</feature>
<keyword evidence="11" id="KW-0456">Lyase</keyword>
<dbReference type="Gene3D" id="3.30.70.1230">
    <property type="entry name" value="Nucleotide cyclase"/>
    <property type="match status" value="2"/>
</dbReference>
<feature type="region of interest" description="Disordered" evidence="12">
    <location>
        <begin position="1027"/>
        <end position="1057"/>
    </location>
</feature>
<evidence type="ECO:0000259" key="14">
    <source>
        <dbReference type="PROSITE" id="PS50125"/>
    </source>
</evidence>
<feature type="compositionally biased region" description="Basic residues" evidence="12">
    <location>
        <begin position="1112"/>
        <end position="1127"/>
    </location>
</feature>
<dbReference type="GO" id="GO:0016020">
    <property type="term" value="C:membrane"/>
    <property type="evidence" value="ECO:0007669"/>
    <property type="project" value="UniProtKB-SubCell"/>
</dbReference>
<feature type="transmembrane region" description="Helical" evidence="13">
    <location>
        <begin position="12"/>
        <end position="33"/>
    </location>
</feature>
<evidence type="ECO:0000256" key="2">
    <source>
        <dbReference type="ARBA" id="ARBA00004141"/>
    </source>
</evidence>
<feature type="compositionally biased region" description="Polar residues" evidence="12">
    <location>
        <begin position="972"/>
        <end position="983"/>
    </location>
</feature>
<evidence type="ECO:0000256" key="5">
    <source>
        <dbReference type="ARBA" id="ARBA00022723"/>
    </source>
</evidence>
<evidence type="ECO:0000256" key="13">
    <source>
        <dbReference type="SAM" id="Phobius"/>
    </source>
</evidence>
<feature type="compositionally biased region" description="Basic residues" evidence="12">
    <location>
        <begin position="87"/>
        <end position="99"/>
    </location>
</feature>
<keyword evidence="8" id="KW-0460">Magnesium</keyword>
<keyword evidence="7" id="KW-0067">ATP-binding</keyword>
<protein>
    <recommendedName>
        <fullName evidence="3">adenylate cyclase</fullName>
        <ecNumber evidence="3">4.6.1.1</ecNumber>
    </recommendedName>
</protein>
<keyword evidence="4 13" id="KW-0812">Transmembrane</keyword>
<feature type="region of interest" description="Disordered" evidence="12">
    <location>
        <begin position="1846"/>
        <end position="1868"/>
    </location>
</feature>
<dbReference type="Proteomes" id="UP000265618">
    <property type="component" value="Unassembled WGS sequence"/>
</dbReference>
<evidence type="ECO:0000256" key="12">
    <source>
        <dbReference type="SAM" id="MobiDB-lite"/>
    </source>
</evidence>
<feature type="region of interest" description="Disordered" evidence="12">
    <location>
        <begin position="1109"/>
        <end position="1134"/>
    </location>
</feature>
<keyword evidence="9 13" id="KW-1133">Transmembrane helix</keyword>
<feature type="compositionally biased region" description="Low complexity" evidence="12">
    <location>
        <begin position="885"/>
        <end position="907"/>
    </location>
</feature>
<dbReference type="EC" id="4.6.1.1" evidence="3"/>
<evidence type="ECO:0000256" key="6">
    <source>
        <dbReference type="ARBA" id="ARBA00022741"/>
    </source>
</evidence>
<dbReference type="GO" id="GO:0035556">
    <property type="term" value="P:intracellular signal transduction"/>
    <property type="evidence" value="ECO:0007669"/>
    <property type="project" value="InterPro"/>
</dbReference>
<dbReference type="CDD" id="cd07302">
    <property type="entry name" value="CHD"/>
    <property type="match status" value="2"/>
</dbReference>
<feature type="compositionally biased region" description="Low complexity" evidence="12">
    <location>
        <begin position="798"/>
        <end position="813"/>
    </location>
</feature>
<feature type="domain" description="Guanylate cyclase" evidence="14">
    <location>
        <begin position="1615"/>
        <end position="1748"/>
    </location>
</feature>
<feature type="transmembrane region" description="Helical" evidence="13">
    <location>
        <begin position="272"/>
        <end position="291"/>
    </location>
</feature>
<feature type="region of interest" description="Disordered" evidence="12">
    <location>
        <begin position="953"/>
        <end position="1007"/>
    </location>
</feature>
<dbReference type="InterPro" id="IPR029787">
    <property type="entry name" value="Nucleotide_cyclase"/>
</dbReference>
<feature type="region of interest" description="Disordered" evidence="12">
    <location>
        <begin position="794"/>
        <end position="813"/>
    </location>
</feature>
<dbReference type="Pfam" id="PF00211">
    <property type="entry name" value="Guanylate_cyc"/>
    <property type="match status" value="2"/>
</dbReference>
<feature type="region of interest" description="Disordered" evidence="12">
    <location>
        <begin position="678"/>
        <end position="707"/>
    </location>
</feature>
<evidence type="ECO:0000256" key="9">
    <source>
        <dbReference type="ARBA" id="ARBA00022989"/>
    </source>
</evidence>
<feature type="transmembrane region" description="Helical" evidence="13">
    <location>
        <begin position="1378"/>
        <end position="1402"/>
    </location>
</feature>
<evidence type="ECO:0000313" key="16">
    <source>
        <dbReference type="Proteomes" id="UP000265618"/>
    </source>
</evidence>
<feature type="transmembrane region" description="Helical" evidence="13">
    <location>
        <begin position="1176"/>
        <end position="1200"/>
    </location>
</feature>
<dbReference type="GO" id="GO:0009190">
    <property type="term" value="P:cyclic nucleotide biosynthetic process"/>
    <property type="evidence" value="ECO:0007669"/>
    <property type="project" value="InterPro"/>
</dbReference>
<name>A0A9K3CST7_9EUKA</name>
<dbReference type="PROSITE" id="PS50125">
    <property type="entry name" value="GUANYLATE_CYCLASE_2"/>
    <property type="match status" value="2"/>
</dbReference>
<feature type="region of interest" description="Disordered" evidence="12">
    <location>
        <begin position="128"/>
        <end position="153"/>
    </location>
</feature>
<feature type="transmembrane region" description="Helical" evidence="13">
    <location>
        <begin position="1206"/>
        <end position="1228"/>
    </location>
</feature>
<gene>
    <name evidence="15" type="ORF">KIPB_002677</name>
</gene>
<dbReference type="GO" id="GO:0046872">
    <property type="term" value="F:metal ion binding"/>
    <property type="evidence" value="ECO:0007669"/>
    <property type="project" value="UniProtKB-KW"/>
</dbReference>
<organism evidence="15 16">
    <name type="scientific">Kipferlia bialata</name>
    <dbReference type="NCBI Taxonomy" id="797122"/>
    <lineage>
        <taxon>Eukaryota</taxon>
        <taxon>Metamonada</taxon>
        <taxon>Carpediemonas-like organisms</taxon>
        <taxon>Kipferlia</taxon>
    </lineage>
</organism>
<feature type="region of interest" description="Disordered" evidence="12">
    <location>
        <begin position="74"/>
        <end position="113"/>
    </location>
</feature>
<feature type="transmembrane region" description="Helical" evidence="13">
    <location>
        <begin position="1269"/>
        <end position="1292"/>
    </location>
</feature>
<feature type="transmembrane region" description="Helical" evidence="13">
    <location>
        <begin position="1340"/>
        <end position="1358"/>
    </location>
</feature>
<evidence type="ECO:0000256" key="4">
    <source>
        <dbReference type="ARBA" id="ARBA00022692"/>
    </source>
</evidence>
<reference evidence="15 16" key="1">
    <citation type="journal article" date="2018" name="PLoS ONE">
        <title>The draft genome of Kipferlia bialata reveals reductive genome evolution in fornicate parasites.</title>
        <authorList>
            <person name="Tanifuji G."/>
            <person name="Takabayashi S."/>
            <person name="Kume K."/>
            <person name="Takagi M."/>
            <person name="Nakayama T."/>
            <person name="Kamikawa R."/>
            <person name="Inagaki Y."/>
            <person name="Hashimoto T."/>
        </authorList>
    </citation>
    <scope>NUCLEOTIDE SEQUENCE [LARGE SCALE GENOMIC DNA]</scope>
    <source>
        <strain evidence="15">NY0173</strain>
    </source>
</reference>
<feature type="transmembrane region" description="Helical" evidence="13">
    <location>
        <begin position="201"/>
        <end position="224"/>
    </location>
</feature>